<dbReference type="GO" id="GO:0016757">
    <property type="term" value="F:glycosyltransferase activity"/>
    <property type="evidence" value="ECO:0007669"/>
    <property type="project" value="InterPro"/>
</dbReference>
<feature type="domain" description="Glycosyl transferase family 1" evidence="2">
    <location>
        <begin position="240"/>
        <end position="412"/>
    </location>
</feature>
<proteinExistence type="predicted"/>
<keyword evidence="1 4" id="KW-0808">Transferase</keyword>
<reference evidence="5" key="1">
    <citation type="submission" date="2016-11" db="EMBL/GenBank/DDBJ databases">
        <authorList>
            <person name="Varghese N."/>
            <person name="Submissions S."/>
        </authorList>
    </citation>
    <scope>NUCLEOTIDE SEQUENCE [LARGE SCALE GENOMIC DNA]</scope>
    <source>
        <strain evidence="5">DSM 100564</strain>
    </source>
</reference>
<evidence type="ECO:0000313" key="4">
    <source>
        <dbReference type="EMBL" id="SHJ97144.1"/>
    </source>
</evidence>
<keyword evidence="5" id="KW-1185">Reference proteome</keyword>
<evidence type="ECO:0000256" key="1">
    <source>
        <dbReference type="ARBA" id="ARBA00022679"/>
    </source>
</evidence>
<dbReference type="Pfam" id="PF12000">
    <property type="entry name" value="Glyco_trans_4_3"/>
    <property type="match status" value="1"/>
</dbReference>
<evidence type="ECO:0000313" key="5">
    <source>
        <dbReference type="Proteomes" id="UP000183982"/>
    </source>
</evidence>
<gene>
    <name evidence="4" type="ORF">SAMN05444000_11650</name>
</gene>
<dbReference type="InterPro" id="IPR001296">
    <property type="entry name" value="Glyco_trans_1"/>
</dbReference>
<dbReference type="STRING" id="1470563.SAMN05444000_11650"/>
<evidence type="ECO:0000259" key="2">
    <source>
        <dbReference type="Pfam" id="PF00534"/>
    </source>
</evidence>
<dbReference type="EMBL" id="FQZQ01000016">
    <property type="protein sequence ID" value="SHJ97144.1"/>
    <property type="molecule type" value="Genomic_DNA"/>
</dbReference>
<accession>A0A1M6NNC7</accession>
<dbReference type="CDD" id="cd03818">
    <property type="entry name" value="GT4_ExpC-like"/>
    <property type="match status" value="1"/>
</dbReference>
<evidence type="ECO:0000259" key="3">
    <source>
        <dbReference type="Pfam" id="PF12000"/>
    </source>
</evidence>
<dbReference type="AlphaFoldDB" id="A0A1M6NNC7"/>
<organism evidence="4 5">
    <name type="scientific">Shimia gijangensis</name>
    <dbReference type="NCBI Taxonomy" id="1470563"/>
    <lineage>
        <taxon>Bacteria</taxon>
        <taxon>Pseudomonadati</taxon>
        <taxon>Pseudomonadota</taxon>
        <taxon>Alphaproteobacteria</taxon>
        <taxon>Rhodobacterales</taxon>
        <taxon>Roseobacteraceae</taxon>
    </lineage>
</organism>
<name>A0A1M6NNC7_9RHOB</name>
<dbReference type="Pfam" id="PF00534">
    <property type="entry name" value="Glycos_transf_1"/>
    <property type="match status" value="1"/>
</dbReference>
<dbReference type="Proteomes" id="UP000183982">
    <property type="component" value="Unassembled WGS sequence"/>
</dbReference>
<feature type="domain" description="Glycosyl transferase family 4" evidence="3">
    <location>
        <begin position="51"/>
        <end position="220"/>
    </location>
</feature>
<dbReference type="PANTHER" id="PTHR46401:SF2">
    <property type="entry name" value="GLYCOSYLTRANSFERASE WBBK-RELATED"/>
    <property type="match status" value="1"/>
</dbReference>
<protein>
    <submittedName>
        <fullName evidence="4">Glycosyltransferase involved in cell wall bisynthesis</fullName>
    </submittedName>
</protein>
<dbReference type="GO" id="GO:0009103">
    <property type="term" value="P:lipopolysaccharide biosynthetic process"/>
    <property type="evidence" value="ECO:0007669"/>
    <property type="project" value="TreeGrafter"/>
</dbReference>
<sequence>MKKMQPCFGLEFEIYKTKDIFQQANLMNILFIHQNFPGQFKHLAPALATKGHKVVSLTLRVKEPAKWKGVELIPYTIKRQPSTGLHPWLVDFESKLLRAESCYSAAMKLKKRGFSPDVIVAHPGWGESMFLRDLWPEARIGLFCELYYDSINGEAGFDPEFPQHAPDEEPIRLRLKNLSNFMHLEVGNLGISPTEFQANTYPASVRDRISVIHDGIDTEVFCPNSDASIKLETGEVLTREDEVITFVNRNFEPYRGYHVFMRALPRLLKERPDARILMVGGDGVSYGARPAKGQTWKQIFIDEVRGRIPTKDWQRVHFLGRIPYETYLSMMQISRAHVYLTYPFVLSWSLIEAMAIGAPIVASDTPPVTEVISHGDTGRLFPFFDQDRMVDEICTVLSDSDMRDALATSSRKVAISRYDLKDVCLPKQLEWIDRLAEMQPGKFS</sequence>
<dbReference type="Gene3D" id="3.40.50.2000">
    <property type="entry name" value="Glycogen Phosphorylase B"/>
    <property type="match status" value="2"/>
</dbReference>
<dbReference type="SUPFAM" id="SSF53756">
    <property type="entry name" value="UDP-Glycosyltransferase/glycogen phosphorylase"/>
    <property type="match status" value="1"/>
</dbReference>
<dbReference type="PANTHER" id="PTHR46401">
    <property type="entry name" value="GLYCOSYLTRANSFERASE WBBK-RELATED"/>
    <property type="match status" value="1"/>
</dbReference>
<dbReference type="InterPro" id="IPR022623">
    <property type="entry name" value="Glyco_trans_4"/>
</dbReference>